<keyword evidence="13" id="KW-1185">Reference proteome</keyword>
<comment type="subunit">
    <text evidence="10">Homodimer.</text>
</comment>
<comment type="cofactor">
    <cofactor evidence="2 10">
        <name>NAD(+)</name>
        <dbReference type="ChEBI" id="CHEBI:57540"/>
    </cofactor>
</comment>
<dbReference type="EC" id="5.1.3.2" evidence="5 10"/>
<accession>A0ABU1AQD2</accession>
<dbReference type="InterPro" id="IPR005886">
    <property type="entry name" value="UDP_G4E"/>
</dbReference>
<evidence type="ECO:0000313" key="13">
    <source>
        <dbReference type="Proteomes" id="UP001243717"/>
    </source>
</evidence>
<proteinExistence type="inferred from homology"/>
<evidence type="ECO:0000256" key="9">
    <source>
        <dbReference type="ARBA" id="ARBA00023277"/>
    </source>
</evidence>
<organism evidence="12 13">
    <name type="scientific">Thalassobacterium sedimentorum</name>
    <dbReference type="NCBI Taxonomy" id="3041258"/>
    <lineage>
        <taxon>Bacteria</taxon>
        <taxon>Pseudomonadati</taxon>
        <taxon>Verrucomicrobiota</taxon>
        <taxon>Opitutia</taxon>
        <taxon>Puniceicoccales</taxon>
        <taxon>Coraliomargaritaceae</taxon>
        <taxon>Thalassobacterium</taxon>
    </lineage>
</organism>
<dbReference type="EMBL" id="JARXIC010000033">
    <property type="protein sequence ID" value="MDQ8195803.1"/>
    <property type="molecule type" value="Genomic_DNA"/>
</dbReference>
<evidence type="ECO:0000256" key="6">
    <source>
        <dbReference type="ARBA" id="ARBA00018569"/>
    </source>
</evidence>
<comment type="caution">
    <text evidence="12">The sequence shown here is derived from an EMBL/GenBank/DDBJ whole genome shotgun (WGS) entry which is preliminary data.</text>
</comment>
<dbReference type="Pfam" id="PF01370">
    <property type="entry name" value="Epimerase"/>
    <property type="match status" value="1"/>
</dbReference>
<keyword evidence="7 10" id="KW-0520">NAD</keyword>
<evidence type="ECO:0000256" key="8">
    <source>
        <dbReference type="ARBA" id="ARBA00023235"/>
    </source>
</evidence>
<dbReference type="Gene3D" id="3.40.50.720">
    <property type="entry name" value="NAD(P)-binding Rossmann-like Domain"/>
    <property type="match status" value="1"/>
</dbReference>
<dbReference type="SUPFAM" id="SSF51735">
    <property type="entry name" value="NAD(P)-binding Rossmann-fold domains"/>
    <property type="match status" value="1"/>
</dbReference>
<evidence type="ECO:0000313" key="12">
    <source>
        <dbReference type="EMBL" id="MDQ8195803.1"/>
    </source>
</evidence>
<dbReference type="Proteomes" id="UP001243717">
    <property type="component" value="Unassembled WGS sequence"/>
</dbReference>
<dbReference type="InterPro" id="IPR001509">
    <property type="entry name" value="Epimerase_deHydtase"/>
</dbReference>
<name>A0ABU1AQD2_9BACT</name>
<keyword evidence="9 10" id="KW-0119">Carbohydrate metabolism</keyword>
<comment type="similarity">
    <text evidence="4 10">Belongs to the NAD(P)-dependent epimerase/dehydratase family.</text>
</comment>
<dbReference type="PANTHER" id="PTHR43725">
    <property type="entry name" value="UDP-GLUCOSE 4-EPIMERASE"/>
    <property type="match status" value="1"/>
</dbReference>
<protein>
    <recommendedName>
        <fullName evidence="6 10">UDP-glucose 4-epimerase</fullName>
        <ecNumber evidence="5 10">5.1.3.2</ecNumber>
    </recommendedName>
</protein>
<evidence type="ECO:0000256" key="1">
    <source>
        <dbReference type="ARBA" id="ARBA00000083"/>
    </source>
</evidence>
<sequence length="326" mass="35952">MKVFVTGGAGYIGSVAVEQLILAGHEVMVFDNLSLGHRAAVHPEAELVVGDLAEVESIRDAMGRFRPEAIMHFAAKSLVGESMQDPFLYLGDNVSNALNLLKCVVEFEVPRFILSSTANLFDDPERVPISEDERIVPGSPYGESKYIIERYLHWMSRVYPFFNYAALRYFNAAGASELRGEDHTPELHLIPLVLQVALGQREKIYMFGDDYDTADGTCIRDYIHVIDLAQAHILALGAIENGDKVYNLGNGQGYSVKQVIETAREVTGHAIPAEVQPRRAGDPATLIAASGKIVSELGWKPKYPDLKSIIASAWAWHVAHPNGYQD</sequence>
<gene>
    <name evidence="12" type="primary">galE</name>
    <name evidence="12" type="ORF">QEH59_15325</name>
</gene>
<dbReference type="RefSeq" id="WP_308986252.1">
    <property type="nucleotide sequence ID" value="NZ_JARXIC010000033.1"/>
</dbReference>
<evidence type="ECO:0000256" key="10">
    <source>
        <dbReference type="RuleBase" id="RU366046"/>
    </source>
</evidence>
<evidence type="ECO:0000256" key="3">
    <source>
        <dbReference type="ARBA" id="ARBA00004947"/>
    </source>
</evidence>
<feature type="domain" description="NAD-dependent epimerase/dehydratase" evidence="11">
    <location>
        <begin position="3"/>
        <end position="249"/>
    </location>
</feature>
<dbReference type="PANTHER" id="PTHR43725:SF53">
    <property type="entry name" value="UDP-ARABINOSE 4-EPIMERASE 1"/>
    <property type="match status" value="1"/>
</dbReference>
<dbReference type="NCBIfam" id="TIGR01179">
    <property type="entry name" value="galE"/>
    <property type="match status" value="1"/>
</dbReference>
<reference evidence="12 13" key="1">
    <citation type="submission" date="2023-04" db="EMBL/GenBank/DDBJ databases">
        <title>A novel bacteria isolated from coastal sediment.</title>
        <authorList>
            <person name="Liu X.-J."/>
            <person name="Du Z.-J."/>
        </authorList>
    </citation>
    <scope>NUCLEOTIDE SEQUENCE [LARGE SCALE GENOMIC DNA]</scope>
    <source>
        <strain evidence="12 13">SDUM461004</strain>
    </source>
</reference>
<dbReference type="Gene3D" id="3.90.25.10">
    <property type="entry name" value="UDP-galactose 4-epimerase, domain 1"/>
    <property type="match status" value="1"/>
</dbReference>
<dbReference type="CDD" id="cd05247">
    <property type="entry name" value="UDP_G4E_1_SDR_e"/>
    <property type="match status" value="1"/>
</dbReference>
<comment type="pathway">
    <text evidence="3 10">Carbohydrate metabolism; galactose metabolism.</text>
</comment>
<evidence type="ECO:0000256" key="7">
    <source>
        <dbReference type="ARBA" id="ARBA00023027"/>
    </source>
</evidence>
<evidence type="ECO:0000256" key="4">
    <source>
        <dbReference type="ARBA" id="ARBA00007637"/>
    </source>
</evidence>
<evidence type="ECO:0000256" key="5">
    <source>
        <dbReference type="ARBA" id="ARBA00013189"/>
    </source>
</evidence>
<evidence type="ECO:0000256" key="2">
    <source>
        <dbReference type="ARBA" id="ARBA00001911"/>
    </source>
</evidence>
<evidence type="ECO:0000259" key="11">
    <source>
        <dbReference type="Pfam" id="PF01370"/>
    </source>
</evidence>
<comment type="catalytic activity">
    <reaction evidence="1 10">
        <text>UDP-alpha-D-glucose = UDP-alpha-D-galactose</text>
        <dbReference type="Rhea" id="RHEA:22168"/>
        <dbReference type="ChEBI" id="CHEBI:58885"/>
        <dbReference type="ChEBI" id="CHEBI:66914"/>
        <dbReference type="EC" id="5.1.3.2"/>
    </reaction>
</comment>
<keyword evidence="8 10" id="KW-0413">Isomerase</keyword>
<dbReference type="InterPro" id="IPR036291">
    <property type="entry name" value="NAD(P)-bd_dom_sf"/>
</dbReference>
<dbReference type="GO" id="GO:0003978">
    <property type="term" value="F:UDP-glucose 4-epimerase activity"/>
    <property type="evidence" value="ECO:0007669"/>
    <property type="project" value="UniProtKB-EC"/>
</dbReference>